<sequence>MNHKIVVAVVGFVLAIVAAVFDVIGFVAPYWTWIKKSVSISGAVINLEHNEGLWRYCLTIVNVTSCGSQGDRDLGSWFTEVQVMETLGLLCLLAAVVVLFIGFFVCKDVLKWVGIGCLTGAETFILIGVRLYKEKGSSLRTDNTDFAFYFVIVAACFAFFASACLGGYTYVKYRCS</sequence>
<keyword evidence="1" id="KW-0472">Membrane</keyword>
<gene>
    <name evidence="2" type="ORF">MCOR_40936</name>
</gene>
<dbReference type="OrthoDB" id="10354061at2759"/>
<keyword evidence="1" id="KW-0812">Transmembrane</keyword>
<feature type="transmembrane region" description="Helical" evidence="1">
    <location>
        <begin position="112"/>
        <end position="132"/>
    </location>
</feature>
<evidence type="ECO:0000313" key="3">
    <source>
        <dbReference type="Proteomes" id="UP000507470"/>
    </source>
</evidence>
<reference evidence="2 3" key="1">
    <citation type="submission" date="2020-06" db="EMBL/GenBank/DDBJ databases">
        <authorList>
            <person name="Li R."/>
            <person name="Bekaert M."/>
        </authorList>
    </citation>
    <scope>NUCLEOTIDE SEQUENCE [LARGE SCALE GENOMIC DNA]</scope>
    <source>
        <strain evidence="3">wild</strain>
    </source>
</reference>
<accession>A0A6J8DHA8</accession>
<evidence type="ECO:0000256" key="1">
    <source>
        <dbReference type="SAM" id="Phobius"/>
    </source>
</evidence>
<protein>
    <submittedName>
        <fullName evidence="2">LIM2</fullName>
    </submittedName>
</protein>
<dbReference type="Gene3D" id="1.20.140.150">
    <property type="match status" value="1"/>
</dbReference>
<feature type="transmembrane region" description="Helical" evidence="1">
    <location>
        <begin position="147"/>
        <end position="171"/>
    </location>
</feature>
<proteinExistence type="predicted"/>
<keyword evidence="1" id="KW-1133">Transmembrane helix</keyword>
<feature type="transmembrane region" description="Helical" evidence="1">
    <location>
        <begin position="86"/>
        <end position="105"/>
    </location>
</feature>
<keyword evidence="3" id="KW-1185">Reference proteome</keyword>
<evidence type="ECO:0000313" key="2">
    <source>
        <dbReference type="EMBL" id="CAC5407459.1"/>
    </source>
</evidence>
<name>A0A6J8DHA8_MYTCO</name>
<dbReference type="AlphaFoldDB" id="A0A6J8DHA8"/>
<dbReference type="EMBL" id="CACVKT020007419">
    <property type="protein sequence ID" value="CAC5407459.1"/>
    <property type="molecule type" value="Genomic_DNA"/>
</dbReference>
<organism evidence="2 3">
    <name type="scientific">Mytilus coruscus</name>
    <name type="common">Sea mussel</name>
    <dbReference type="NCBI Taxonomy" id="42192"/>
    <lineage>
        <taxon>Eukaryota</taxon>
        <taxon>Metazoa</taxon>
        <taxon>Spiralia</taxon>
        <taxon>Lophotrochozoa</taxon>
        <taxon>Mollusca</taxon>
        <taxon>Bivalvia</taxon>
        <taxon>Autobranchia</taxon>
        <taxon>Pteriomorphia</taxon>
        <taxon>Mytilida</taxon>
        <taxon>Mytiloidea</taxon>
        <taxon>Mytilidae</taxon>
        <taxon>Mytilinae</taxon>
        <taxon>Mytilus</taxon>
    </lineage>
</organism>
<feature type="transmembrane region" description="Helical" evidence="1">
    <location>
        <begin position="7"/>
        <end position="31"/>
    </location>
</feature>
<dbReference type="Proteomes" id="UP000507470">
    <property type="component" value="Unassembled WGS sequence"/>
</dbReference>